<comment type="caution">
    <text evidence="1">The sequence shown here is derived from an EMBL/GenBank/DDBJ whole genome shotgun (WGS) entry which is preliminary data.</text>
</comment>
<keyword evidence="4" id="KW-1185">Reference proteome</keyword>
<gene>
    <name evidence="2" type="ORF">GGQ86_003225</name>
    <name evidence="1" type="ORF">XFLAVUS301_29090</name>
</gene>
<accession>A0A9W6FKF3</accession>
<dbReference type="GeneID" id="95763697"/>
<reference evidence="1" key="1">
    <citation type="submission" date="2022-12" db="EMBL/GenBank/DDBJ databases">
        <title>Reference genome sequencing for broad-spectrum identification of bacterial and archaeal isolates by mass spectrometry.</title>
        <authorList>
            <person name="Sekiguchi Y."/>
            <person name="Tourlousse D.M."/>
        </authorList>
    </citation>
    <scope>NUCLEOTIDE SEQUENCE</scope>
    <source>
        <strain evidence="1">301</strain>
    </source>
</reference>
<organism evidence="1 3">
    <name type="scientific">Xanthobacter flavus</name>
    <dbReference type="NCBI Taxonomy" id="281"/>
    <lineage>
        <taxon>Bacteria</taxon>
        <taxon>Pseudomonadati</taxon>
        <taxon>Pseudomonadota</taxon>
        <taxon>Alphaproteobacteria</taxon>
        <taxon>Hyphomicrobiales</taxon>
        <taxon>Xanthobacteraceae</taxon>
        <taxon>Xanthobacter</taxon>
    </lineage>
</organism>
<dbReference type="EMBL" id="BSDO01000004">
    <property type="protein sequence ID" value="GLI23235.1"/>
    <property type="molecule type" value="Genomic_DNA"/>
</dbReference>
<name>A0A9W6FKF3_XANFL</name>
<reference evidence="2 4" key="2">
    <citation type="submission" date="2023-07" db="EMBL/GenBank/DDBJ databases">
        <title>Genomic Encyclopedia of Type Strains, Phase IV (KMG-IV): sequencing the most valuable type-strain genomes for metagenomic binning, comparative biology and taxonomic classification.</title>
        <authorList>
            <person name="Goeker M."/>
        </authorList>
    </citation>
    <scope>NUCLEOTIDE SEQUENCE [LARGE SCALE GENOMIC DNA]</scope>
    <source>
        <strain evidence="2 4">DSM 338</strain>
    </source>
</reference>
<evidence type="ECO:0000313" key="4">
    <source>
        <dbReference type="Proteomes" id="UP001245370"/>
    </source>
</evidence>
<protein>
    <submittedName>
        <fullName evidence="1">Uncharacterized protein</fullName>
    </submittedName>
</protein>
<evidence type="ECO:0000313" key="2">
    <source>
        <dbReference type="EMBL" id="MDR6334743.1"/>
    </source>
</evidence>
<dbReference type="AlphaFoldDB" id="A0A9W6FKF3"/>
<dbReference type="Proteomes" id="UP001144397">
    <property type="component" value="Unassembled WGS sequence"/>
</dbReference>
<dbReference type="EMBL" id="JAVDPY010000005">
    <property type="protein sequence ID" value="MDR6334743.1"/>
    <property type="molecule type" value="Genomic_DNA"/>
</dbReference>
<dbReference type="RefSeq" id="WP_281808113.1">
    <property type="nucleotide sequence ID" value="NZ_BSDO01000004.1"/>
</dbReference>
<dbReference type="Proteomes" id="UP001245370">
    <property type="component" value="Unassembled WGS sequence"/>
</dbReference>
<proteinExistence type="predicted"/>
<evidence type="ECO:0000313" key="3">
    <source>
        <dbReference type="Proteomes" id="UP001144397"/>
    </source>
</evidence>
<sequence>MARARTAYLNRADVPDRAALQAALDAFKLKLVLDDGYVPLETSGYLPCTLHGEDAGFTLRFRDVGEDGGKYPALAPVLGARDVAADIKWTRDIREEVSAMAVLAALAGAFGAVVHDPEKDALIEAKKLLSRAKEGAEEL</sequence>
<evidence type="ECO:0000313" key="1">
    <source>
        <dbReference type="EMBL" id="GLI23235.1"/>
    </source>
</evidence>